<gene>
    <name evidence="1" type="ORF">VNE69_09026</name>
</gene>
<reference evidence="1" key="1">
    <citation type="journal article" date="2024" name="BMC Genomics">
        <title>Functional annotation of a divergent genome using sequence and structure-based similarity.</title>
        <authorList>
            <person name="Svedberg D."/>
            <person name="Winiger R.R."/>
            <person name="Berg A."/>
            <person name="Sharma H."/>
            <person name="Tellgren-Roth C."/>
            <person name="Debrunner-Vossbrinck B.A."/>
            <person name="Vossbrinck C.R."/>
            <person name="Barandun J."/>
        </authorList>
    </citation>
    <scope>NUCLEOTIDE SEQUENCE</scope>
    <source>
        <strain evidence="1">Illinois isolate</strain>
    </source>
</reference>
<evidence type="ECO:0000313" key="1">
    <source>
        <dbReference type="EMBL" id="WUR04471.1"/>
    </source>
</evidence>
<protein>
    <submittedName>
        <fullName evidence="1">Phosphoesterase</fullName>
    </submittedName>
</protein>
<proteinExistence type="predicted"/>
<evidence type="ECO:0000313" key="2">
    <source>
        <dbReference type="Proteomes" id="UP001334084"/>
    </source>
</evidence>
<name>A0AAX4JF23_9MICR</name>
<dbReference type="GeneID" id="90542305"/>
<dbReference type="KEGG" id="vnx:VNE69_09026"/>
<dbReference type="AlphaFoldDB" id="A0AAX4JF23"/>
<sequence>MVNIKYKFENWIDRETHNVQKFEENEKEPGLYSQLKAFKNVKGLDFYIVFTKIKSVETVIILDYPYIETLSDELKLKKIEYKGMTYYIMEKNVKRKMLLRKISEVITRKENLIF</sequence>
<dbReference type="Proteomes" id="UP001334084">
    <property type="component" value="Chromosome 9"/>
</dbReference>
<organism evidence="1 2">
    <name type="scientific">Vairimorpha necatrix</name>
    <dbReference type="NCBI Taxonomy" id="6039"/>
    <lineage>
        <taxon>Eukaryota</taxon>
        <taxon>Fungi</taxon>
        <taxon>Fungi incertae sedis</taxon>
        <taxon>Microsporidia</taxon>
        <taxon>Nosematidae</taxon>
        <taxon>Vairimorpha</taxon>
    </lineage>
</organism>
<dbReference type="RefSeq" id="XP_065330616.1">
    <property type="nucleotide sequence ID" value="XM_065474544.1"/>
</dbReference>
<accession>A0AAX4JF23</accession>
<keyword evidence="2" id="KW-1185">Reference proteome</keyword>
<dbReference type="EMBL" id="CP142734">
    <property type="protein sequence ID" value="WUR04471.1"/>
    <property type="molecule type" value="Genomic_DNA"/>
</dbReference>